<dbReference type="Gene3D" id="3.40.50.720">
    <property type="entry name" value="NAD(P)-binding Rossmann-like Domain"/>
    <property type="match status" value="1"/>
</dbReference>
<dbReference type="SUPFAM" id="SSF51735">
    <property type="entry name" value="NAD(P)-binding Rossmann-fold domains"/>
    <property type="match status" value="1"/>
</dbReference>
<evidence type="ECO:0000256" key="1">
    <source>
        <dbReference type="ARBA" id="ARBA00006484"/>
    </source>
</evidence>
<dbReference type="Pfam" id="PF00106">
    <property type="entry name" value="adh_short"/>
    <property type="match status" value="1"/>
</dbReference>
<dbReference type="InterPro" id="IPR002347">
    <property type="entry name" value="SDR_fam"/>
</dbReference>
<dbReference type="Proteomes" id="UP001391051">
    <property type="component" value="Unassembled WGS sequence"/>
</dbReference>
<protein>
    <submittedName>
        <fullName evidence="4">NAD(P)-binding protein</fullName>
    </submittedName>
</protein>
<feature type="region of interest" description="Disordered" evidence="3">
    <location>
        <begin position="1"/>
        <end position="42"/>
    </location>
</feature>
<gene>
    <name evidence="4" type="ORF">PG986_010217</name>
</gene>
<dbReference type="GeneID" id="92079501"/>
<dbReference type="InterPro" id="IPR036291">
    <property type="entry name" value="NAD(P)-bd_dom_sf"/>
</dbReference>
<evidence type="ECO:0000256" key="3">
    <source>
        <dbReference type="SAM" id="MobiDB-lite"/>
    </source>
</evidence>
<keyword evidence="5" id="KW-1185">Reference proteome</keyword>
<dbReference type="PANTHER" id="PTHR44169:SF6">
    <property type="entry name" value="NADPH-DEPENDENT 1-ACYLDIHYDROXYACETONE PHOSPHATE REDUCTASE"/>
    <property type="match status" value="1"/>
</dbReference>
<dbReference type="EMBL" id="JAQQWE010000006">
    <property type="protein sequence ID" value="KAK7949331.1"/>
    <property type="molecule type" value="Genomic_DNA"/>
</dbReference>
<keyword evidence="2" id="KW-0560">Oxidoreductase</keyword>
<comment type="caution">
    <text evidence="4">The sequence shown here is derived from an EMBL/GenBank/DDBJ whole genome shotgun (WGS) entry which is preliminary data.</text>
</comment>
<dbReference type="PRINTS" id="PR00081">
    <property type="entry name" value="GDHRDH"/>
</dbReference>
<sequence length="331" mass="35996">MGDASPEPTPAPEPAPPEESPVESHDESDPESGWDPNQPFLVSNDKPTVLITGCSDGGIGSALARAFRDRGYHIYATARHVGNNMQAIDSLSDVAMLQLDVTKPEDIRKAVDVVDMQTGFRGLDILVNNAAQPHFMPLLDEDLDQVRQTFEVNYLAPLAVTQAFAPLLMRAKGTAVFVTSIAGYVNIPYLEEFMAETLRHELKPFGVDVMEIVTGAVHSKGQTHFDNFALPEGSLYKPIEHVIKSRAQGHDGVTRMDTMEYARSVVDEVLASPERRAKGRIWCGAGAEMAKGVVVPTGWDQDSMDAVAVKGQGLEELGKEATLEVRGGKRE</sequence>
<feature type="compositionally biased region" description="Pro residues" evidence="3">
    <location>
        <begin position="7"/>
        <end position="19"/>
    </location>
</feature>
<dbReference type="RefSeq" id="XP_066698837.1">
    <property type="nucleotide sequence ID" value="XM_066846439.1"/>
</dbReference>
<evidence type="ECO:0000256" key="2">
    <source>
        <dbReference type="ARBA" id="ARBA00023002"/>
    </source>
</evidence>
<name>A0ABR1QB63_9PEZI</name>
<evidence type="ECO:0000313" key="5">
    <source>
        <dbReference type="Proteomes" id="UP001391051"/>
    </source>
</evidence>
<dbReference type="PANTHER" id="PTHR44169">
    <property type="entry name" value="NADPH-DEPENDENT 1-ACYLDIHYDROXYACETONE PHOSPHATE REDUCTASE"/>
    <property type="match status" value="1"/>
</dbReference>
<proteinExistence type="inferred from homology"/>
<accession>A0ABR1QB63</accession>
<comment type="similarity">
    <text evidence="1">Belongs to the short-chain dehydrogenases/reductases (SDR) family.</text>
</comment>
<reference evidence="4 5" key="1">
    <citation type="submission" date="2023-01" db="EMBL/GenBank/DDBJ databases">
        <title>Analysis of 21 Apiospora genomes using comparative genomics revels a genus with tremendous synthesis potential of carbohydrate active enzymes and secondary metabolites.</title>
        <authorList>
            <person name="Sorensen T."/>
        </authorList>
    </citation>
    <scope>NUCLEOTIDE SEQUENCE [LARGE SCALE GENOMIC DNA]</scope>
    <source>
        <strain evidence="4 5">CBS 24483</strain>
    </source>
</reference>
<evidence type="ECO:0000313" key="4">
    <source>
        <dbReference type="EMBL" id="KAK7949331.1"/>
    </source>
</evidence>
<organism evidence="4 5">
    <name type="scientific">Apiospora aurea</name>
    <dbReference type="NCBI Taxonomy" id="335848"/>
    <lineage>
        <taxon>Eukaryota</taxon>
        <taxon>Fungi</taxon>
        <taxon>Dikarya</taxon>
        <taxon>Ascomycota</taxon>
        <taxon>Pezizomycotina</taxon>
        <taxon>Sordariomycetes</taxon>
        <taxon>Xylariomycetidae</taxon>
        <taxon>Amphisphaeriales</taxon>
        <taxon>Apiosporaceae</taxon>
        <taxon>Apiospora</taxon>
    </lineage>
</organism>